<evidence type="ECO:0000313" key="3">
    <source>
        <dbReference type="Proteomes" id="UP000779809"/>
    </source>
</evidence>
<dbReference type="AlphaFoldDB" id="A0A932EPZ0"/>
<proteinExistence type="predicted"/>
<dbReference type="EMBL" id="JACPNR010000014">
    <property type="protein sequence ID" value="MBI2679335.1"/>
    <property type="molecule type" value="Genomic_DNA"/>
</dbReference>
<feature type="compositionally biased region" description="Polar residues" evidence="1">
    <location>
        <begin position="201"/>
        <end position="215"/>
    </location>
</feature>
<sequence length="246" mass="27660">MTHAEFEGLLCEAVDGTLSPADQERFNAHGAGCDLCAPALAFAQQGHRLVRGLPEVEPPAYLLQKILNVTSEVPARAPRQQESRRWTGLRPFFGVVLQPRFGMSFAMAFFSVMLMLNVTGVKVTDLRYVDLRPAAVKSSMVRSYYETTGRAQKYYENLRFVYQVQSALRDLRNATNSDDTQQEQPQPQQPQPKPQQQRQPGDNTSEQPQQNNQRYSAERSPMQLAAAPASNNVHQISFCADDRRTA</sequence>
<accession>A0A932EPZ0</accession>
<gene>
    <name evidence="2" type="ORF">HYX28_11190</name>
</gene>
<comment type="caution">
    <text evidence="2">The sequence shown here is derived from an EMBL/GenBank/DDBJ whole genome shotgun (WGS) entry which is preliminary data.</text>
</comment>
<feature type="region of interest" description="Disordered" evidence="1">
    <location>
        <begin position="174"/>
        <end position="246"/>
    </location>
</feature>
<dbReference type="Proteomes" id="UP000779809">
    <property type="component" value="Unassembled WGS sequence"/>
</dbReference>
<protein>
    <submittedName>
        <fullName evidence="2">Zf-HC2 domain-containing protein</fullName>
    </submittedName>
</protein>
<evidence type="ECO:0000313" key="2">
    <source>
        <dbReference type="EMBL" id="MBI2679335.1"/>
    </source>
</evidence>
<name>A0A932EPZ0_9BACT</name>
<evidence type="ECO:0000256" key="1">
    <source>
        <dbReference type="SAM" id="MobiDB-lite"/>
    </source>
</evidence>
<reference evidence="2" key="1">
    <citation type="submission" date="2020-07" db="EMBL/GenBank/DDBJ databases">
        <title>Huge and variable diversity of episymbiotic CPR bacteria and DPANN archaea in groundwater ecosystems.</title>
        <authorList>
            <person name="He C.Y."/>
            <person name="Keren R."/>
            <person name="Whittaker M."/>
            <person name="Farag I.F."/>
            <person name="Doudna J."/>
            <person name="Cate J.H.D."/>
            <person name="Banfield J.F."/>
        </authorList>
    </citation>
    <scope>NUCLEOTIDE SEQUENCE</scope>
    <source>
        <strain evidence="2">NC_groundwater_580_Pr5_B-0.1um_64_19</strain>
    </source>
</reference>
<organism evidence="2 3">
    <name type="scientific">Candidatus Korobacter versatilis</name>
    <dbReference type="NCBI Taxonomy" id="658062"/>
    <lineage>
        <taxon>Bacteria</taxon>
        <taxon>Pseudomonadati</taxon>
        <taxon>Acidobacteriota</taxon>
        <taxon>Terriglobia</taxon>
        <taxon>Terriglobales</taxon>
        <taxon>Candidatus Korobacteraceae</taxon>
        <taxon>Candidatus Korobacter</taxon>
    </lineage>
</organism>